<sequence>MRLRGRRKRAVRAGSVAGLRPEKLCGLQKWSRGNDVSWSTSPPPQQLHYCRSTPPALHISEVCPSDLDLRRAGLTLPRLFRLLSATPASNRENPAVQFGATQKALLGTLEQTNPPDSGGSFGFLSRFSGQTMCRAAESQTHAPLAVGLSVDLTFATERKLTSSFSISRQADAMEEIDQALDDLVQLAKPPVQLALPGHVLKSVHQHLETWKRDLLSRLGPPDPDFAEQVTAYHKWFHQSLAEHHALHHDIYVALVSPVLPQSAGAALTAFLYQLATRFSDFGGMIDYDALQRAVATRHGPERHSANYEREAVHLAREGRMETDLEQQFKRAAMVAAGVQASDAVGHRLAERPLSDVALREWAEAGVSAVSKESLDAGRVFGTLELLERLTLACNDLQPDDPARRNLLLVRTQ</sequence>
<comment type="caution">
    <text evidence="1">The sequence shown here is derived from an EMBL/GenBank/DDBJ whole genome shotgun (WGS) entry which is preliminary data.</text>
</comment>
<dbReference type="EMBL" id="PUHQ01000038">
    <property type="protein sequence ID" value="KAG0661042.1"/>
    <property type="molecule type" value="Genomic_DNA"/>
</dbReference>
<dbReference type="Proteomes" id="UP000777482">
    <property type="component" value="Unassembled WGS sequence"/>
</dbReference>
<dbReference type="AlphaFoldDB" id="A0A9P7B6H1"/>
<accession>A0A9P7B6H1</accession>
<evidence type="ECO:0000313" key="2">
    <source>
        <dbReference type="Proteomes" id="UP000777482"/>
    </source>
</evidence>
<keyword evidence="2" id="KW-1185">Reference proteome</keyword>
<protein>
    <submittedName>
        <fullName evidence="1">Uncharacterized protein</fullName>
    </submittedName>
</protein>
<proteinExistence type="predicted"/>
<organism evidence="1 2">
    <name type="scientific">Rhodotorula mucilaginosa</name>
    <name type="common">Yeast</name>
    <name type="synonym">Rhodotorula rubra</name>
    <dbReference type="NCBI Taxonomy" id="5537"/>
    <lineage>
        <taxon>Eukaryota</taxon>
        <taxon>Fungi</taxon>
        <taxon>Dikarya</taxon>
        <taxon>Basidiomycota</taxon>
        <taxon>Pucciniomycotina</taxon>
        <taxon>Microbotryomycetes</taxon>
        <taxon>Sporidiobolales</taxon>
        <taxon>Sporidiobolaceae</taxon>
        <taxon>Rhodotorula</taxon>
    </lineage>
</organism>
<reference evidence="1 2" key="1">
    <citation type="submission" date="2020-11" db="EMBL/GenBank/DDBJ databases">
        <title>Kefir isolates.</title>
        <authorList>
            <person name="Marcisauskas S."/>
            <person name="Kim Y."/>
            <person name="Blasche S."/>
        </authorList>
    </citation>
    <scope>NUCLEOTIDE SEQUENCE [LARGE SCALE GENOMIC DNA]</scope>
    <source>
        <strain evidence="1 2">KR</strain>
    </source>
</reference>
<gene>
    <name evidence="1" type="ORF">C6P46_004149</name>
</gene>
<evidence type="ECO:0000313" key="1">
    <source>
        <dbReference type="EMBL" id="KAG0661042.1"/>
    </source>
</evidence>
<name>A0A9P7B6H1_RHOMI</name>